<dbReference type="OrthoDB" id="6625921at2759"/>
<keyword evidence="1" id="KW-1133">Transmembrane helix</keyword>
<evidence type="ECO:0000313" key="2">
    <source>
        <dbReference type="EMBL" id="OXA37092.1"/>
    </source>
</evidence>
<evidence type="ECO:0000313" key="3">
    <source>
        <dbReference type="Proteomes" id="UP000198287"/>
    </source>
</evidence>
<feature type="transmembrane region" description="Helical" evidence="1">
    <location>
        <begin position="348"/>
        <end position="367"/>
    </location>
</feature>
<feature type="transmembrane region" description="Helical" evidence="1">
    <location>
        <begin position="167"/>
        <end position="188"/>
    </location>
</feature>
<gene>
    <name evidence="2" type="ORF">Fcan01_28132</name>
</gene>
<evidence type="ECO:0000256" key="1">
    <source>
        <dbReference type="SAM" id="Phobius"/>
    </source>
</evidence>
<comment type="caution">
    <text evidence="2">The sequence shown here is derived from an EMBL/GenBank/DDBJ whole genome shotgun (WGS) entry which is preliminary data.</text>
</comment>
<protein>
    <submittedName>
        <fullName evidence="2">Uncharacterized protein</fullName>
    </submittedName>
</protein>
<name>A0A226CUJ9_FOLCA</name>
<dbReference type="Proteomes" id="UP000198287">
    <property type="component" value="Unassembled WGS sequence"/>
</dbReference>
<keyword evidence="3" id="KW-1185">Reference proteome</keyword>
<feature type="transmembrane region" description="Helical" evidence="1">
    <location>
        <begin position="109"/>
        <end position="130"/>
    </location>
</feature>
<feature type="transmembrane region" description="Helical" evidence="1">
    <location>
        <begin position="208"/>
        <end position="228"/>
    </location>
</feature>
<dbReference type="EMBL" id="LNIX01000065">
    <property type="protein sequence ID" value="OXA37092.1"/>
    <property type="molecule type" value="Genomic_DNA"/>
</dbReference>
<keyword evidence="1" id="KW-0472">Membrane</keyword>
<sequence length="434" mass="49233">MVRSTENIVTNSQILTNPPQNMQNVFLGLKYLCKFSYLTGSFPVRGGFKTGKLFMDFTAKKFSWSFFFSCTIGVFIKLCCAAFVPEPVALSTKDRTRFNETNSTSVTDLLTTNAGFILLNTFGIITHFLVTLRTAKFLKVATLLEEYATRHPTPKAKLFNSWTIGELLCSLFSLTYLTFWAYFCYSELRETVEFLSLLLIGGYQPAPWGYAVIYLTALILLEYSIWFVHMQIFFPTNLISEFLSDLIHEITERSRNYSAEPTFESNKTIKSKSKGRIKSISWTILNVANDDTFWVTLSSRYIQIENIVLAFESFVGPCITISLAFAVGSSVCMIYIATLSDLVWSSRILRTCVIQGTCFTAAFRVFAITSVGEMLKEKYAQLRKEIAIARDRSLSNFSIVEPRELDNFDRLVHALPLKLNAGGYFVVSRRNVTS</sequence>
<feature type="transmembrane region" description="Helical" evidence="1">
    <location>
        <begin position="307"/>
        <end position="336"/>
    </location>
</feature>
<accession>A0A226CUJ9</accession>
<organism evidence="2 3">
    <name type="scientific">Folsomia candida</name>
    <name type="common">Springtail</name>
    <dbReference type="NCBI Taxonomy" id="158441"/>
    <lineage>
        <taxon>Eukaryota</taxon>
        <taxon>Metazoa</taxon>
        <taxon>Ecdysozoa</taxon>
        <taxon>Arthropoda</taxon>
        <taxon>Hexapoda</taxon>
        <taxon>Collembola</taxon>
        <taxon>Entomobryomorpha</taxon>
        <taxon>Isotomoidea</taxon>
        <taxon>Isotomidae</taxon>
        <taxon>Proisotominae</taxon>
        <taxon>Folsomia</taxon>
    </lineage>
</organism>
<proteinExistence type="predicted"/>
<dbReference type="AlphaFoldDB" id="A0A226CUJ9"/>
<reference evidence="2 3" key="1">
    <citation type="submission" date="2015-12" db="EMBL/GenBank/DDBJ databases">
        <title>The genome of Folsomia candida.</title>
        <authorList>
            <person name="Faddeeva A."/>
            <person name="Derks M.F."/>
            <person name="Anvar Y."/>
            <person name="Smit S."/>
            <person name="Van Straalen N."/>
            <person name="Roelofs D."/>
        </authorList>
    </citation>
    <scope>NUCLEOTIDE SEQUENCE [LARGE SCALE GENOMIC DNA]</scope>
    <source>
        <strain evidence="2 3">VU population</strain>
        <tissue evidence="2">Whole body</tissue>
    </source>
</reference>
<feature type="non-terminal residue" evidence="2">
    <location>
        <position position="434"/>
    </location>
</feature>
<keyword evidence="1" id="KW-0812">Transmembrane</keyword>
<feature type="transmembrane region" description="Helical" evidence="1">
    <location>
        <begin position="62"/>
        <end position="84"/>
    </location>
</feature>